<accession>A0AAN6VEA5</accession>
<protein>
    <submittedName>
        <fullName evidence="1">Uncharacterized protein</fullName>
    </submittedName>
</protein>
<dbReference type="EMBL" id="MU857116">
    <property type="protein sequence ID" value="KAK4149883.1"/>
    <property type="molecule type" value="Genomic_DNA"/>
</dbReference>
<dbReference type="AlphaFoldDB" id="A0AAN6VEA5"/>
<name>A0AAN6VEA5_9PEZI</name>
<evidence type="ECO:0000313" key="2">
    <source>
        <dbReference type="Proteomes" id="UP001302745"/>
    </source>
</evidence>
<organism evidence="1 2">
    <name type="scientific">Chaetomidium leptoderma</name>
    <dbReference type="NCBI Taxonomy" id="669021"/>
    <lineage>
        <taxon>Eukaryota</taxon>
        <taxon>Fungi</taxon>
        <taxon>Dikarya</taxon>
        <taxon>Ascomycota</taxon>
        <taxon>Pezizomycotina</taxon>
        <taxon>Sordariomycetes</taxon>
        <taxon>Sordariomycetidae</taxon>
        <taxon>Sordariales</taxon>
        <taxon>Chaetomiaceae</taxon>
        <taxon>Chaetomidium</taxon>
    </lineage>
</organism>
<evidence type="ECO:0000313" key="1">
    <source>
        <dbReference type="EMBL" id="KAK4149883.1"/>
    </source>
</evidence>
<proteinExistence type="predicted"/>
<comment type="caution">
    <text evidence="1">The sequence shown here is derived from an EMBL/GenBank/DDBJ whole genome shotgun (WGS) entry which is preliminary data.</text>
</comment>
<keyword evidence="2" id="KW-1185">Reference proteome</keyword>
<reference evidence="1" key="2">
    <citation type="submission" date="2023-05" db="EMBL/GenBank/DDBJ databases">
        <authorList>
            <consortium name="Lawrence Berkeley National Laboratory"/>
            <person name="Steindorff A."/>
            <person name="Hensen N."/>
            <person name="Bonometti L."/>
            <person name="Westerberg I."/>
            <person name="Brannstrom I.O."/>
            <person name="Guillou S."/>
            <person name="Cros-Aarteil S."/>
            <person name="Calhoun S."/>
            <person name="Haridas S."/>
            <person name="Kuo A."/>
            <person name="Mondo S."/>
            <person name="Pangilinan J."/>
            <person name="Riley R."/>
            <person name="Labutti K."/>
            <person name="Andreopoulos B."/>
            <person name="Lipzen A."/>
            <person name="Chen C."/>
            <person name="Yanf M."/>
            <person name="Daum C."/>
            <person name="Ng V."/>
            <person name="Clum A."/>
            <person name="Ohm R."/>
            <person name="Martin F."/>
            <person name="Silar P."/>
            <person name="Natvig D."/>
            <person name="Lalanne C."/>
            <person name="Gautier V."/>
            <person name="Ament-Velasquez S.L."/>
            <person name="Kruys A."/>
            <person name="Hutchinson M.I."/>
            <person name="Powell A.J."/>
            <person name="Barry K."/>
            <person name="Miller A.N."/>
            <person name="Grigoriev I.V."/>
            <person name="Debuchy R."/>
            <person name="Gladieux P."/>
            <person name="Thoren M.H."/>
            <person name="Johannesson H."/>
        </authorList>
    </citation>
    <scope>NUCLEOTIDE SEQUENCE</scope>
    <source>
        <strain evidence="1">CBS 538.74</strain>
    </source>
</reference>
<gene>
    <name evidence="1" type="ORF">C8A00DRAFT_18495</name>
</gene>
<dbReference type="Proteomes" id="UP001302745">
    <property type="component" value="Unassembled WGS sequence"/>
</dbReference>
<sequence length="268" mass="30117">MNRPTLQNLKVSEAIAPNKYELLEKTRNKGAVQTVKNILDRALLILETTKGRKALVDHAKDIVTELIQQKGKHLYPTNDLQNFTKMPGYINTFLQSLRDNFPRVKIENDGEEDAAFARAQWAPKTPGTTLESKSCVFVASDSGELFLTWDIMDPLFKSQNHEDILKWQFHMIISVVHELGHCLTGYLSGDPTALTPKQVGVGGSTPESGFALEKLLFGNILQMWATTSRARDQPGVPYAFKDFHKDTKGQRISMRYLEKFMSGTAGML</sequence>
<reference evidence="1" key="1">
    <citation type="journal article" date="2023" name="Mol. Phylogenet. Evol.">
        <title>Genome-scale phylogeny and comparative genomics of the fungal order Sordariales.</title>
        <authorList>
            <person name="Hensen N."/>
            <person name="Bonometti L."/>
            <person name="Westerberg I."/>
            <person name="Brannstrom I.O."/>
            <person name="Guillou S."/>
            <person name="Cros-Aarteil S."/>
            <person name="Calhoun S."/>
            <person name="Haridas S."/>
            <person name="Kuo A."/>
            <person name="Mondo S."/>
            <person name="Pangilinan J."/>
            <person name="Riley R."/>
            <person name="LaButti K."/>
            <person name="Andreopoulos B."/>
            <person name="Lipzen A."/>
            <person name="Chen C."/>
            <person name="Yan M."/>
            <person name="Daum C."/>
            <person name="Ng V."/>
            <person name="Clum A."/>
            <person name="Steindorff A."/>
            <person name="Ohm R.A."/>
            <person name="Martin F."/>
            <person name="Silar P."/>
            <person name="Natvig D.O."/>
            <person name="Lalanne C."/>
            <person name="Gautier V."/>
            <person name="Ament-Velasquez S.L."/>
            <person name="Kruys A."/>
            <person name="Hutchinson M.I."/>
            <person name="Powell A.J."/>
            <person name="Barry K."/>
            <person name="Miller A.N."/>
            <person name="Grigoriev I.V."/>
            <person name="Debuchy R."/>
            <person name="Gladieux P."/>
            <person name="Hiltunen Thoren M."/>
            <person name="Johannesson H."/>
        </authorList>
    </citation>
    <scope>NUCLEOTIDE SEQUENCE</scope>
    <source>
        <strain evidence="1">CBS 538.74</strain>
    </source>
</reference>